<feature type="chain" id="PRO_5012692220" evidence="1">
    <location>
        <begin position="19"/>
        <end position="123"/>
    </location>
</feature>
<dbReference type="RefSeq" id="WP_093972872.1">
    <property type="nucleotide sequence ID" value="NZ_FXXQ01000002.1"/>
</dbReference>
<gene>
    <name evidence="2" type="ORF">BOA8489_01009</name>
</gene>
<organism evidence="2 3">
    <name type="scientific">Boseongicola aestuarii</name>
    <dbReference type="NCBI Taxonomy" id="1470561"/>
    <lineage>
        <taxon>Bacteria</taxon>
        <taxon>Pseudomonadati</taxon>
        <taxon>Pseudomonadota</taxon>
        <taxon>Alphaproteobacteria</taxon>
        <taxon>Rhodobacterales</taxon>
        <taxon>Paracoccaceae</taxon>
        <taxon>Boseongicola</taxon>
    </lineage>
</organism>
<reference evidence="3" key="1">
    <citation type="submission" date="2017-05" db="EMBL/GenBank/DDBJ databases">
        <authorList>
            <person name="Rodrigo-Torres L."/>
            <person name="Arahal R. D."/>
            <person name="Lucena T."/>
        </authorList>
    </citation>
    <scope>NUCLEOTIDE SEQUENCE [LARGE SCALE GENOMIC DNA]</scope>
    <source>
        <strain evidence="3">CECT 8489</strain>
    </source>
</reference>
<dbReference type="EMBL" id="FXXQ01000002">
    <property type="protein sequence ID" value="SMX22911.1"/>
    <property type="molecule type" value="Genomic_DNA"/>
</dbReference>
<sequence>MRIRLILAFVALANTAFATDGLRATDTELDQEGLTALLSGQVIEFFDGSKSTYRENGRYEYTYTDDGPIWAGAYRMEAESAVCVEFDNGSARCDVFVKDGARVVLITADGLRLPVRNITVAAD</sequence>
<evidence type="ECO:0000256" key="1">
    <source>
        <dbReference type="SAM" id="SignalP"/>
    </source>
</evidence>
<proteinExistence type="predicted"/>
<keyword evidence="1" id="KW-0732">Signal</keyword>
<name>A0A238IXZ4_9RHOB</name>
<dbReference type="Proteomes" id="UP000201838">
    <property type="component" value="Unassembled WGS sequence"/>
</dbReference>
<accession>A0A238IXZ4</accession>
<keyword evidence="3" id="KW-1185">Reference proteome</keyword>
<feature type="signal peptide" evidence="1">
    <location>
        <begin position="1"/>
        <end position="18"/>
    </location>
</feature>
<dbReference type="AlphaFoldDB" id="A0A238IXZ4"/>
<dbReference type="OrthoDB" id="7709182at2"/>
<protein>
    <submittedName>
        <fullName evidence="2">Uncharacterized protein</fullName>
    </submittedName>
</protein>
<evidence type="ECO:0000313" key="3">
    <source>
        <dbReference type="Proteomes" id="UP000201838"/>
    </source>
</evidence>
<evidence type="ECO:0000313" key="2">
    <source>
        <dbReference type="EMBL" id="SMX22911.1"/>
    </source>
</evidence>